<protein>
    <recommendedName>
        <fullName evidence="3">YtkA-like domain-containing protein</fullName>
    </recommendedName>
</protein>
<dbReference type="Proteomes" id="UP000240509">
    <property type="component" value="Unassembled WGS sequence"/>
</dbReference>
<feature type="region of interest" description="Disordered" evidence="1">
    <location>
        <begin position="139"/>
        <end position="194"/>
    </location>
</feature>
<feature type="domain" description="YtkA-like" evidence="3">
    <location>
        <begin position="39"/>
        <end position="120"/>
    </location>
</feature>
<dbReference type="AlphaFoldDB" id="A0A2T4U4C0"/>
<name>A0A2T4U4C0_9BACI</name>
<accession>A0A2T4U4C0</accession>
<proteinExistence type="predicted"/>
<feature type="compositionally biased region" description="Basic and acidic residues" evidence="1">
    <location>
        <begin position="153"/>
        <end position="194"/>
    </location>
</feature>
<feature type="compositionally biased region" description="Acidic residues" evidence="1">
    <location>
        <begin position="139"/>
        <end position="152"/>
    </location>
</feature>
<feature type="signal peptide" evidence="2">
    <location>
        <begin position="1"/>
        <end position="20"/>
    </location>
</feature>
<keyword evidence="5" id="KW-1185">Reference proteome</keyword>
<dbReference type="EMBL" id="PZJJ01000021">
    <property type="protein sequence ID" value="PTL38243.1"/>
    <property type="molecule type" value="Genomic_DNA"/>
</dbReference>
<evidence type="ECO:0000313" key="5">
    <source>
        <dbReference type="Proteomes" id="UP000240509"/>
    </source>
</evidence>
<reference evidence="4 5" key="1">
    <citation type="submission" date="2018-03" db="EMBL/GenBank/DDBJ databases">
        <title>Alkalicoccus saliphilus sp. nov., isolated from a mineral pool.</title>
        <authorList>
            <person name="Zhao B."/>
        </authorList>
    </citation>
    <scope>NUCLEOTIDE SEQUENCE [LARGE SCALE GENOMIC DNA]</scope>
    <source>
        <strain evidence="4 5">6AG</strain>
    </source>
</reference>
<organism evidence="4 5">
    <name type="scientific">Alkalicoccus saliphilus</name>
    <dbReference type="NCBI Taxonomy" id="200989"/>
    <lineage>
        <taxon>Bacteria</taxon>
        <taxon>Bacillati</taxon>
        <taxon>Bacillota</taxon>
        <taxon>Bacilli</taxon>
        <taxon>Bacillales</taxon>
        <taxon>Bacillaceae</taxon>
        <taxon>Alkalicoccus</taxon>
    </lineage>
</organism>
<dbReference type="InterPro" id="IPR032693">
    <property type="entry name" value="YtkA-like_dom"/>
</dbReference>
<comment type="caution">
    <text evidence="4">The sequence shown here is derived from an EMBL/GenBank/DDBJ whole genome shotgun (WGS) entry which is preliminary data.</text>
</comment>
<dbReference type="Pfam" id="PF13115">
    <property type="entry name" value="YtkA"/>
    <property type="match status" value="1"/>
</dbReference>
<feature type="chain" id="PRO_5038773369" description="YtkA-like domain-containing protein" evidence="2">
    <location>
        <begin position="21"/>
        <end position="293"/>
    </location>
</feature>
<evidence type="ECO:0000256" key="2">
    <source>
        <dbReference type="SAM" id="SignalP"/>
    </source>
</evidence>
<gene>
    <name evidence="4" type="ORF">C6Y45_12005</name>
</gene>
<sequence>MKKVLILTSLCGLLAACGTAEEEANEESGAVGVDEINMEQLEAEIKAPESLDPGDKAELKVLVTQGEEVVDDASEVLFEIWEAGSKEESDMIEAELPGEEGWYSVAYDFENEAVYHIQPHTTARGMHVMPVHDIVVGEPSEDEVEEAEETDHADDMNNHDHNHEGNNNNDDDHEHSHNDHSHEESGDHDHPLHEGMDIAWNTSEELPVDEPAVISIDVTWEEEAWENGDVRLEVWQHGDEQRTWLDTEETEAGTYEKETALEESGIHHVMVHLEDDEVHEHVQYEFKAVDEDE</sequence>
<evidence type="ECO:0000313" key="4">
    <source>
        <dbReference type="EMBL" id="PTL38243.1"/>
    </source>
</evidence>
<dbReference type="RefSeq" id="WP_107585472.1">
    <property type="nucleotide sequence ID" value="NZ_PZJJ01000021.1"/>
</dbReference>
<dbReference type="OrthoDB" id="2679563at2"/>
<evidence type="ECO:0000259" key="3">
    <source>
        <dbReference type="Pfam" id="PF13115"/>
    </source>
</evidence>
<dbReference type="PROSITE" id="PS51257">
    <property type="entry name" value="PROKAR_LIPOPROTEIN"/>
    <property type="match status" value="1"/>
</dbReference>
<keyword evidence="2" id="KW-0732">Signal</keyword>
<evidence type="ECO:0000256" key="1">
    <source>
        <dbReference type="SAM" id="MobiDB-lite"/>
    </source>
</evidence>